<dbReference type="Pfam" id="PF00082">
    <property type="entry name" value="Peptidase_S8"/>
    <property type="match status" value="1"/>
</dbReference>
<accession>A0A3S4NE72</accession>
<feature type="domain" description="Peptidase S8/S53" evidence="4">
    <location>
        <begin position="49"/>
        <end position="86"/>
    </location>
</feature>
<dbReference type="GO" id="GO:0004252">
    <property type="term" value="F:serine-type endopeptidase activity"/>
    <property type="evidence" value="ECO:0007669"/>
    <property type="project" value="InterPro"/>
</dbReference>
<sequence length="99" mass="10357">MESAPSLKASMMKDLVLLQRDGKAFAKLMGISLATIYNEVIGARFYKGPGAKETSARDTEGHGTHIASIVAGRSAKGVSFFGLAPGHARGTDPYASIAM</sequence>
<dbReference type="PROSITE" id="PS00137">
    <property type="entry name" value="SUBTILASE_HIS"/>
    <property type="match status" value="1"/>
</dbReference>
<reference evidence="5 6" key="1">
    <citation type="journal article" date="2019" name="Nat. Plants">
        <title>Stout camphor tree genome fills gaps in understanding of flowering plant genome evolution.</title>
        <authorList>
            <person name="Chaw S.M."/>
            <person name="Liu Y.C."/>
            <person name="Wu Y.W."/>
            <person name="Wang H.Y."/>
            <person name="Lin C.I."/>
            <person name="Wu C.S."/>
            <person name="Ke H.M."/>
            <person name="Chang L.Y."/>
            <person name="Hsu C.Y."/>
            <person name="Yang H.T."/>
            <person name="Sudianto E."/>
            <person name="Hsu M.H."/>
            <person name="Wu K.P."/>
            <person name="Wang L.N."/>
            <person name="Leebens-Mack J.H."/>
            <person name="Tsai I.J."/>
        </authorList>
    </citation>
    <scope>NUCLEOTIDE SEQUENCE [LARGE SCALE GENOMIC DNA]</scope>
    <source>
        <strain evidence="6">cv. Chaw 1501</strain>
        <tissue evidence="5">Young leaves</tissue>
    </source>
</reference>
<dbReference type="Proteomes" id="UP000283530">
    <property type="component" value="Unassembled WGS sequence"/>
</dbReference>
<comment type="caution">
    <text evidence="5">The sequence shown here is derived from an EMBL/GenBank/DDBJ whole genome shotgun (WGS) entry which is preliminary data.</text>
</comment>
<dbReference type="AlphaFoldDB" id="A0A3S4NE72"/>
<evidence type="ECO:0000259" key="4">
    <source>
        <dbReference type="Pfam" id="PF00082"/>
    </source>
</evidence>
<evidence type="ECO:0000256" key="1">
    <source>
        <dbReference type="ARBA" id="ARBA00011073"/>
    </source>
</evidence>
<evidence type="ECO:0000313" key="5">
    <source>
        <dbReference type="EMBL" id="RWR75990.1"/>
    </source>
</evidence>
<dbReference type="STRING" id="337451.A0A3S4NE72"/>
<dbReference type="Gene3D" id="3.40.50.200">
    <property type="entry name" value="Peptidase S8/S53 domain"/>
    <property type="match status" value="1"/>
</dbReference>
<proteinExistence type="inferred from homology"/>
<organism evidence="5 6">
    <name type="scientific">Cinnamomum micranthum f. kanehirae</name>
    <dbReference type="NCBI Taxonomy" id="337451"/>
    <lineage>
        <taxon>Eukaryota</taxon>
        <taxon>Viridiplantae</taxon>
        <taxon>Streptophyta</taxon>
        <taxon>Embryophyta</taxon>
        <taxon>Tracheophyta</taxon>
        <taxon>Spermatophyta</taxon>
        <taxon>Magnoliopsida</taxon>
        <taxon>Magnoliidae</taxon>
        <taxon>Laurales</taxon>
        <taxon>Lauraceae</taxon>
        <taxon>Cinnamomum</taxon>
    </lineage>
</organism>
<keyword evidence="6" id="KW-1185">Reference proteome</keyword>
<evidence type="ECO:0000313" key="6">
    <source>
        <dbReference type="Proteomes" id="UP000283530"/>
    </source>
</evidence>
<keyword evidence="2" id="KW-0732">Signal</keyword>
<dbReference type="InterPro" id="IPR000209">
    <property type="entry name" value="Peptidase_S8/S53_dom"/>
</dbReference>
<dbReference type="OrthoDB" id="1434306at2759"/>
<evidence type="ECO:0000256" key="2">
    <source>
        <dbReference type="ARBA" id="ARBA00022729"/>
    </source>
</evidence>
<dbReference type="SUPFAM" id="SSF52743">
    <property type="entry name" value="Subtilisin-like"/>
    <property type="match status" value="1"/>
</dbReference>
<evidence type="ECO:0000256" key="3">
    <source>
        <dbReference type="PROSITE-ProRule" id="PRU01240"/>
    </source>
</evidence>
<dbReference type="InterPro" id="IPR036852">
    <property type="entry name" value="Peptidase_S8/S53_dom_sf"/>
</dbReference>
<gene>
    <name evidence="5" type="ORF">CKAN_00439800</name>
</gene>
<comment type="similarity">
    <text evidence="1 3">Belongs to the peptidase S8 family.</text>
</comment>
<dbReference type="PANTHER" id="PTHR10795">
    <property type="entry name" value="PROPROTEIN CONVERTASE SUBTILISIN/KEXIN"/>
    <property type="match status" value="1"/>
</dbReference>
<dbReference type="InterPro" id="IPR022398">
    <property type="entry name" value="Peptidase_S8_His-AS"/>
</dbReference>
<dbReference type="EMBL" id="QPKB01000002">
    <property type="protein sequence ID" value="RWR75990.1"/>
    <property type="molecule type" value="Genomic_DNA"/>
</dbReference>
<name>A0A3S4NE72_9MAGN</name>
<dbReference type="GO" id="GO:0006508">
    <property type="term" value="P:proteolysis"/>
    <property type="evidence" value="ECO:0007669"/>
    <property type="project" value="InterPro"/>
</dbReference>
<dbReference type="PROSITE" id="PS51892">
    <property type="entry name" value="SUBTILASE"/>
    <property type="match status" value="1"/>
</dbReference>
<dbReference type="InterPro" id="IPR045051">
    <property type="entry name" value="SBT"/>
</dbReference>
<protein>
    <submittedName>
        <fullName evidence="5">Subtilisin-like serine endopeptidase family protein</fullName>
    </submittedName>
</protein>
<comment type="caution">
    <text evidence="3">Lacks conserved residue(s) required for the propagation of feature annotation.</text>
</comment>